<gene>
    <name evidence="1" type="ORF">E6B08_04555</name>
</gene>
<evidence type="ECO:0000313" key="1">
    <source>
        <dbReference type="EMBL" id="QCI10720.1"/>
    </source>
</evidence>
<organism evidence="1 2">
    <name type="scientific">Pseudomonas putida</name>
    <name type="common">Arthrobacter siderocapsulatus</name>
    <dbReference type="NCBI Taxonomy" id="303"/>
    <lineage>
        <taxon>Bacteria</taxon>
        <taxon>Pseudomonadati</taxon>
        <taxon>Pseudomonadota</taxon>
        <taxon>Gammaproteobacteria</taxon>
        <taxon>Pseudomonadales</taxon>
        <taxon>Pseudomonadaceae</taxon>
        <taxon>Pseudomonas</taxon>
    </lineage>
</organism>
<dbReference type="EMBL" id="CP039371">
    <property type="protein sequence ID" value="QCI10720.1"/>
    <property type="molecule type" value="Genomic_DNA"/>
</dbReference>
<proteinExistence type="predicted"/>
<dbReference type="OrthoDB" id="5296662at2"/>
<reference evidence="2" key="1">
    <citation type="submission" date="2019-04" db="EMBL/GenBank/DDBJ databases">
        <title>Genome sequence of Pseudomonas putida 1290, an auxin catabolizing strain.</title>
        <authorList>
            <person name="Laird T.S."/>
            <person name="Leveau J.H.J."/>
        </authorList>
    </citation>
    <scope>NUCLEOTIDE SEQUENCE [LARGE SCALE GENOMIC DNA]</scope>
    <source>
        <strain evidence="2">1290</strain>
    </source>
</reference>
<dbReference type="AlphaFoldDB" id="A0A4D6X9T3"/>
<protein>
    <submittedName>
        <fullName evidence="1">Prepilin-type N-terminal cleavage/methylation domain-containing protein</fullName>
    </submittedName>
</protein>
<sequence>MKPGQRGFGLLEMLLALTIGLALLTTASRVFVSAHESWRLQGMATRLQDDARLALLRMAQDIRMAGMFGCLRLEPKDFQDPADHAAFAQPLFANHDGLALVVARLPGMPGDPDWTLLTDCLSDVQVRNGRVQGQHLAVAISRHRYQLVGTVLMFRQGASNQPLIDHVRDLRVTVVGEGSEQRVDIQLTLFEPTLGIEQRHALSVAVRNPVLG</sequence>
<name>A0A4D6X9T3_PSEPU</name>
<dbReference type="RefSeq" id="WP_136912926.1">
    <property type="nucleotide sequence ID" value="NZ_CP039371.1"/>
</dbReference>
<evidence type="ECO:0000313" key="2">
    <source>
        <dbReference type="Proteomes" id="UP000298551"/>
    </source>
</evidence>
<dbReference type="Pfam" id="PF07963">
    <property type="entry name" value="N_methyl"/>
    <property type="match status" value="1"/>
</dbReference>
<accession>A0A4D6X9T3</accession>
<dbReference type="NCBIfam" id="TIGR02532">
    <property type="entry name" value="IV_pilin_GFxxxE"/>
    <property type="match status" value="1"/>
</dbReference>
<dbReference type="Proteomes" id="UP000298551">
    <property type="component" value="Chromosome"/>
</dbReference>
<dbReference type="InterPro" id="IPR012902">
    <property type="entry name" value="N_methyl_site"/>
</dbReference>